<accession>A0A7S4JYW7</accession>
<dbReference type="PROSITE" id="PS50026">
    <property type="entry name" value="EGF_3"/>
    <property type="match status" value="1"/>
</dbReference>
<feature type="compositionally biased region" description="Basic and acidic residues" evidence="2">
    <location>
        <begin position="15"/>
        <end position="24"/>
    </location>
</feature>
<dbReference type="SMART" id="SM00181">
    <property type="entry name" value="EGF"/>
    <property type="match status" value="4"/>
</dbReference>
<dbReference type="PANTHER" id="PTHR24044:SF420">
    <property type="entry name" value="DELTA AND NOTCH-LIKE EPIDERMAL GROWTH FACTOR-RELATED RECEPTOR ISOFORM X1"/>
    <property type="match status" value="1"/>
</dbReference>
<protein>
    <recommendedName>
        <fullName evidence="4">EGF-like domain-containing protein</fullName>
    </recommendedName>
</protein>
<feature type="transmembrane region" description="Helical" evidence="3">
    <location>
        <begin position="461"/>
        <end position="481"/>
    </location>
</feature>
<keyword evidence="1" id="KW-1015">Disulfide bond</keyword>
<feature type="region of interest" description="Disordered" evidence="2">
    <location>
        <begin position="99"/>
        <end position="119"/>
    </location>
</feature>
<organism evidence="5">
    <name type="scientific">Odontella aurita</name>
    <dbReference type="NCBI Taxonomy" id="265563"/>
    <lineage>
        <taxon>Eukaryota</taxon>
        <taxon>Sar</taxon>
        <taxon>Stramenopiles</taxon>
        <taxon>Ochrophyta</taxon>
        <taxon>Bacillariophyta</taxon>
        <taxon>Mediophyceae</taxon>
        <taxon>Biddulphiophycidae</taxon>
        <taxon>Eupodiscales</taxon>
        <taxon>Odontellaceae</taxon>
        <taxon>Odontella</taxon>
    </lineage>
</organism>
<name>A0A7S4JYW7_9STRA</name>
<comment type="caution">
    <text evidence="1">Lacks conserved residue(s) required for the propagation of feature annotation.</text>
</comment>
<feature type="compositionally biased region" description="Polar residues" evidence="2">
    <location>
        <begin position="106"/>
        <end position="115"/>
    </location>
</feature>
<dbReference type="EMBL" id="HBKQ01052068">
    <property type="protein sequence ID" value="CAE2277740.1"/>
    <property type="molecule type" value="Transcribed_RNA"/>
</dbReference>
<dbReference type="InterPro" id="IPR000742">
    <property type="entry name" value="EGF"/>
</dbReference>
<keyword evidence="1" id="KW-0245">EGF-like domain</keyword>
<evidence type="ECO:0000259" key="4">
    <source>
        <dbReference type="PROSITE" id="PS50026"/>
    </source>
</evidence>
<feature type="disulfide bond" evidence="1">
    <location>
        <begin position="826"/>
        <end position="835"/>
    </location>
</feature>
<dbReference type="InterPro" id="IPR050906">
    <property type="entry name" value="Notch_signaling"/>
</dbReference>
<proteinExistence type="predicted"/>
<dbReference type="PANTHER" id="PTHR24044">
    <property type="entry name" value="NOTCH LIGAND FAMILY MEMBER"/>
    <property type="match status" value="1"/>
</dbReference>
<evidence type="ECO:0000313" key="5">
    <source>
        <dbReference type="EMBL" id="CAE2277740.1"/>
    </source>
</evidence>
<reference evidence="5" key="1">
    <citation type="submission" date="2021-01" db="EMBL/GenBank/DDBJ databases">
        <authorList>
            <person name="Corre E."/>
            <person name="Pelletier E."/>
            <person name="Niang G."/>
            <person name="Scheremetjew M."/>
            <person name="Finn R."/>
            <person name="Kale V."/>
            <person name="Holt S."/>
            <person name="Cochrane G."/>
            <person name="Meng A."/>
            <person name="Brown T."/>
            <person name="Cohen L."/>
        </authorList>
    </citation>
    <scope>NUCLEOTIDE SEQUENCE</scope>
    <source>
        <strain evidence="5">Isolate 1302-5</strain>
    </source>
</reference>
<evidence type="ECO:0000256" key="1">
    <source>
        <dbReference type="PROSITE-ProRule" id="PRU00076"/>
    </source>
</evidence>
<feature type="transmembrane region" description="Helical" evidence="3">
    <location>
        <begin position="410"/>
        <end position="431"/>
    </location>
</feature>
<feature type="region of interest" description="Disordered" evidence="2">
    <location>
        <begin position="156"/>
        <end position="214"/>
    </location>
</feature>
<dbReference type="GO" id="GO:0005112">
    <property type="term" value="F:Notch binding"/>
    <property type="evidence" value="ECO:0007669"/>
    <property type="project" value="TreeGrafter"/>
</dbReference>
<dbReference type="PROSITE" id="PS00022">
    <property type="entry name" value="EGF_1"/>
    <property type="match status" value="1"/>
</dbReference>
<feature type="compositionally biased region" description="Basic residues" evidence="2">
    <location>
        <begin position="191"/>
        <end position="207"/>
    </location>
</feature>
<keyword evidence="3" id="KW-0812">Transmembrane</keyword>
<evidence type="ECO:0000256" key="3">
    <source>
        <dbReference type="SAM" id="Phobius"/>
    </source>
</evidence>
<sequence>MQSSDLLFERDVVCGGDDKLRDNDEYAVYSSPGRSGGGGSSLPVSHCPSAPASPQQLRASHSSPALVPPQPLPHSPRETPPSSALRVRLDPLASYEIAHSDDEPRNVTTSVMTPSESDELAELRTMLPRFRRMRMQAEGAAAGYFGGAGTAAAGAGNWGEMERAPSPPLVRSRHRGGRRSNPDSPPGSPGGRRRGSRASRGSRRSAGRGRSADAAGSLRDVLATGVADRSASAKNMASAVVLGVDGGGGGGGESSSDSESDLSIVSSQTPYVKLSRDVYSLLYFTLPLSVGFFFAIGIFIFQMLILVLIMVDTVDGANKDNELRIPAGVSVVVRISQALAILVAIATQDDLITSLNAMHTGYDGKLEQRKGVGGHYWQWVISVSGRFLEGSMCLVVTFILIVQTKEVVDLFIDFLAVTFVSTLDNVAFALARDGYFSQRLHRETYEVSMVRVPRSNKALSLFRPLAFFVVSASMLLGFGFVCYKQGTGQYLSCSRITVQFGDSFLTTLAFFSSIYEVYGYDAHKRPIYVERGPDGEVGGLYGHAKFAYCDEEKAWTFSFSGASRNVVQSESFWDIDPCQWYAKSSETNEWDIMAIEHNEWYVYGNESKSAKPFQHFSIRCVDCDDSDRGACSEVGTCSGNVCSCGEGRYGLNCEFKEPCYHLAVDTSRGGFPGQEEWSKDFQILYHRDIVKKAKAYERPIYTNEYENGMHHVIMFTGRRWILADSTALTDSHQTLSHWELADYLTYSFHAYWSTYDARYISSPADVVTPTDSATPIGLDWFQTKSYNMGADKNFPISTLLLCTLCDIDSNPCLNGGECSADGLCSCRYGTFGSLCQVNSFVLCRSISVSFGDELVSTLPSLGGAYDLSNRNVAGRSVYVARRRGGAMFAYCDDEGAWTLTLLPPGSGRSFLDADPCSNWKAMSAKTETYDITTLVTGWSVRRALSVDVGVPLTFFQMSCVDCDRNKKRTPCSGAGRCVDHGCICDEDKFGLACNLREPCLKLEMDSSVEFKWPAEYNLFNDDRKDVKLYDRPVYISEEVDSSYFLIVFTGRRWVISRLETDTNAIVSSKIELTRYLREEFHGYYSNYTVELISEAVQADTNMDIASPVDLSWFLPKLFDNKRPDLQAPVKSSPRCAFCDHLDHPCYNKGACADGVCSCPVGTFGTLCQVDSVCTSLSLEFGSSLTPPMPSLSGAYNINGGGGQNVEGGRPFYISEAGNAMLAYCRKDAIWTFKHLEEGGAKNLSDPCSEWTARSAPSYTYDIIETSKWQIRHNDSSVVGMSRAIFSYACNDQRRKTREYSP</sequence>
<evidence type="ECO:0000256" key="2">
    <source>
        <dbReference type="SAM" id="MobiDB-lite"/>
    </source>
</evidence>
<dbReference type="Gene3D" id="2.10.25.10">
    <property type="entry name" value="Laminin"/>
    <property type="match status" value="1"/>
</dbReference>
<keyword evidence="3" id="KW-1133">Transmembrane helix</keyword>
<feature type="domain" description="EGF-like" evidence="4">
    <location>
        <begin position="803"/>
        <end position="836"/>
    </location>
</feature>
<feature type="compositionally biased region" description="Polar residues" evidence="2">
    <location>
        <begin position="52"/>
        <end position="63"/>
    </location>
</feature>
<keyword evidence="3" id="KW-0472">Membrane</keyword>
<feature type="transmembrane region" description="Helical" evidence="3">
    <location>
        <begin position="387"/>
        <end position="404"/>
    </location>
</feature>
<feature type="transmembrane region" description="Helical" evidence="3">
    <location>
        <begin position="281"/>
        <end position="311"/>
    </location>
</feature>
<gene>
    <name evidence="5" type="ORF">OAUR00152_LOCUS35852</name>
</gene>
<feature type="region of interest" description="Disordered" evidence="2">
    <location>
        <begin position="15"/>
        <end position="84"/>
    </location>
</feature>